<keyword evidence="5" id="KW-0689">Ribosomal protein</keyword>
<comment type="caution">
    <text evidence="11">The sequence shown here is derived from an EMBL/GenBank/DDBJ whole genome shotgun (WGS) entry which is preliminary data.</text>
</comment>
<dbReference type="AlphaFoldDB" id="A0AAV6UDJ1"/>
<dbReference type="Gene3D" id="4.10.640.10">
    <property type="entry name" value="Ribosomal protein S18"/>
    <property type="match status" value="1"/>
</dbReference>
<dbReference type="EMBL" id="JAFNEN010000507">
    <property type="protein sequence ID" value="KAG8181565.1"/>
    <property type="molecule type" value="Genomic_DNA"/>
</dbReference>
<dbReference type="Proteomes" id="UP000827092">
    <property type="component" value="Unassembled WGS sequence"/>
</dbReference>
<keyword evidence="4" id="KW-0809">Transit peptide</keyword>
<evidence type="ECO:0000256" key="6">
    <source>
        <dbReference type="ARBA" id="ARBA00023128"/>
    </source>
</evidence>
<comment type="similarity">
    <text evidence="2">Belongs to the bacterial ribosomal protein bS18 family. Mitochondrion-specific ribosomal protein mS40 subfamily.</text>
</comment>
<dbReference type="PANTHER" id="PTHR13329:SF2">
    <property type="entry name" value="SMALL RIBOSOMAL SUBUNIT PROTEIN MS40"/>
    <property type="match status" value="1"/>
</dbReference>
<protein>
    <recommendedName>
        <fullName evidence="9">Small ribosomal subunit protein mS40</fullName>
    </recommendedName>
    <alternativeName>
        <fullName evidence="8">28S ribosomal protein S18-2, mitochondrial</fullName>
    </alternativeName>
    <alternativeName>
        <fullName evidence="10">28S ribosomal protein S18b, mitochondrial</fullName>
    </alternativeName>
</protein>
<organism evidence="11 12">
    <name type="scientific">Oedothorax gibbosus</name>
    <dbReference type="NCBI Taxonomy" id="931172"/>
    <lineage>
        <taxon>Eukaryota</taxon>
        <taxon>Metazoa</taxon>
        <taxon>Ecdysozoa</taxon>
        <taxon>Arthropoda</taxon>
        <taxon>Chelicerata</taxon>
        <taxon>Arachnida</taxon>
        <taxon>Araneae</taxon>
        <taxon>Araneomorphae</taxon>
        <taxon>Entelegynae</taxon>
        <taxon>Araneoidea</taxon>
        <taxon>Linyphiidae</taxon>
        <taxon>Erigoninae</taxon>
        <taxon>Oedothorax</taxon>
    </lineage>
</organism>
<evidence type="ECO:0000256" key="3">
    <source>
        <dbReference type="ARBA" id="ARBA00022553"/>
    </source>
</evidence>
<dbReference type="GO" id="GO:1990904">
    <property type="term" value="C:ribonucleoprotein complex"/>
    <property type="evidence" value="ECO:0007669"/>
    <property type="project" value="UniProtKB-KW"/>
</dbReference>
<name>A0AAV6UDJ1_9ARAC</name>
<comment type="subcellular location">
    <subcellularLocation>
        <location evidence="1">Mitochondrion</location>
    </subcellularLocation>
</comment>
<dbReference type="InterPro" id="IPR001648">
    <property type="entry name" value="Ribosomal_bS18"/>
</dbReference>
<evidence type="ECO:0000256" key="10">
    <source>
        <dbReference type="ARBA" id="ARBA00035515"/>
    </source>
</evidence>
<evidence type="ECO:0000313" key="12">
    <source>
        <dbReference type="Proteomes" id="UP000827092"/>
    </source>
</evidence>
<keyword evidence="7" id="KW-0687">Ribonucleoprotein</keyword>
<evidence type="ECO:0000313" key="11">
    <source>
        <dbReference type="EMBL" id="KAG8181565.1"/>
    </source>
</evidence>
<reference evidence="11 12" key="1">
    <citation type="journal article" date="2022" name="Nat. Ecol. Evol.">
        <title>A masculinizing supergene underlies an exaggerated male reproductive morph in a spider.</title>
        <authorList>
            <person name="Hendrickx F."/>
            <person name="De Corte Z."/>
            <person name="Sonet G."/>
            <person name="Van Belleghem S.M."/>
            <person name="Kostlbacher S."/>
            <person name="Vangestel C."/>
        </authorList>
    </citation>
    <scope>NUCLEOTIDE SEQUENCE [LARGE SCALE GENOMIC DNA]</scope>
    <source>
        <strain evidence="11">W744_W776</strain>
    </source>
</reference>
<keyword evidence="3" id="KW-0597">Phosphoprotein</keyword>
<evidence type="ECO:0000256" key="9">
    <source>
        <dbReference type="ARBA" id="ARBA00035130"/>
    </source>
</evidence>
<evidence type="ECO:0000256" key="2">
    <source>
        <dbReference type="ARBA" id="ARBA00006136"/>
    </source>
</evidence>
<dbReference type="Pfam" id="PF01084">
    <property type="entry name" value="Ribosomal_S18"/>
    <property type="match status" value="1"/>
</dbReference>
<evidence type="ECO:0000256" key="8">
    <source>
        <dbReference type="ARBA" id="ARBA00032055"/>
    </source>
</evidence>
<dbReference type="InterPro" id="IPR036870">
    <property type="entry name" value="Ribosomal_bS18_sf"/>
</dbReference>
<evidence type="ECO:0000256" key="5">
    <source>
        <dbReference type="ARBA" id="ARBA00022980"/>
    </source>
</evidence>
<evidence type="ECO:0000256" key="1">
    <source>
        <dbReference type="ARBA" id="ARBA00004173"/>
    </source>
</evidence>
<keyword evidence="6" id="KW-0496">Mitochondrion</keyword>
<dbReference type="GO" id="GO:0005840">
    <property type="term" value="C:ribosome"/>
    <property type="evidence" value="ECO:0007669"/>
    <property type="project" value="UniProtKB-KW"/>
</dbReference>
<sequence length="221" mass="25670">MNTFLKLRCAPNLIKSKLTYLKPVQARFYGGFITSNGLTNVTKSRFPAVALCRSIQIGSSFFSEAETETSPEEPEPQADNPKLYKIHPVETSIRYLKSKAYQTTYGDEPVWVKYRRNFKGQFVPRLTRKSCVRNGLIETGSPCPICRDEYLVLHYTNVDLLKQFIHPKTGEIHDCRKIHVCQRQLTKLRVAVKLAKFHGLLTHEVPFRTYDYKEYYPDWKA</sequence>
<dbReference type="PANTHER" id="PTHR13329">
    <property type="entry name" value="MITOCHONDRIAL RIBOSOMAL PROTEIN S18B"/>
    <property type="match status" value="1"/>
</dbReference>
<dbReference type="InterPro" id="IPR040054">
    <property type="entry name" value="MRPS18B"/>
</dbReference>
<evidence type="ECO:0000256" key="7">
    <source>
        <dbReference type="ARBA" id="ARBA00023274"/>
    </source>
</evidence>
<evidence type="ECO:0000256" key="4">
    <source>
        <dbReference type="ARBA" id="ARBA00022946"/>
    </source>
</evidence>
<dbReference type="GO" id="GO:0003735">
    <property type="term" value="F:structural constituent of ribosome"/>
    <property type="evidence" value="ECO:0007669"/>
    <property type="project" value="InterPro"/>
</dbReference>
<dbReference type="SUPFAM" id="SSF46911">
    <property type="entry name" value="Ribosomal protein S18"/>
    <property type="match status" value="1"/>
</dbReference>
<proteinExistence type="inferred from homology"/>
<accession>A0AAV6UDJ1</accession>
<dbReference type="GO" id="GO:0005739">
    <property type="term" value="C:mitochondrion"/>
    <property type="evidence" value="ECO:0007669"/>
    <property type="project" value="UniProtKB-SubCell"/>
</dbReference>
<gene>
    <name evidence="11" type="ORF">JTE90_017315</name>
</gene>
<dbReference type="GO" id="GO:0032543">
    <property type="term" value="P:mitochondrial translation"/>
    <property type="evidence" value="ECO:0007669"/>
    <property type="project" value="InterPro"/>
</dbReference>
<keyword evidence="12" id="KW-1185">Reference proteome</keyword>